<evidence type="ECO:0000256" key="5">
    <source>
        <dbReference type="ARBA" id="ARBA00022737"/>
    </source>
</evidence>
<dbReference type="Proteomes" id="UP001230268">
    <property type="component" value="Unassembled WGS sequence"/>
</dbReference>
<evidence type="ECO:0000256" key="8">
    <source>
        <dbReference type="ARBA" id="ARBA00022927"/>
    </source>
</evidence>
<dbReference type="PANTHER" id="PTHR13923">
    <property type="entry name" value="SEC31-RELATED PROTEIN"/>
    <property type="match status" value="1"/>
</dbReference>
<dbReference type="InterPro" id="IPR001680">
    <property type="entry name" value="WD40_rpt"/>
</dbReference>
<organism evidence="10 11">
    <name type="scientific">Babesia gibsoni</name>
    <dbReference type="NCBI Taxonomy" id="33632"/>
    <lineage>
        <taxon>Eukaryota</taxon>
        <taxon>Sar</taxon>
        <taxon>Alveolata</taxon>
        <taxon>Apicomplexa</taxon>
        <taxon>Aconoidasida</taxon>
        <taxon>Piroplasmida</taxon>
        <taxon>Babesiidae</taxon>
        <taxon>Babesia</taxon>
    </lineage>
</organism>
<dbReference type="GO" id="GO:0070971">
    <property type="term" value="C:endoplasmic reticulum exit site"/>
    <property type="evidence" value="ECO:0007669"/>
    <property type="project" value="TreeGrafter"/>
</dbReference>
<keyword evidence="7" id="KW-0931">ER-Golgi transport</keyword>
<keyword evidence="8" id="KW-0653">Protein transport</keyword>
<keyword evidence="4 9" id="KW-0853">WD repeat</keyword>
<dbReference type="PROSITE" id="PS51257">
    <property type="entry name" value="PROKAR_LIPOPROTEIN"/>
    <property type="match status" value="1"/>
</dbReference>
<gene>
    <name evidence="10" type="ORF">BgAZ_203780</name>
</gene>
<keyword evidence="3" id="KW-0813">Transport</keyword>
<comment type="similarity">
    <text evidence="2">Belongs to the WD repeat SEC31 family.</text>
</comment>
<keyword evidence="5" id="KW-0677">Repeat</keyword>
<evidence type="ECO:0000256" key="7">
    <source>
        <dbReference type="ARBA" id="ARBA00022892"/>
    </source>
</evidence>
<dbReference type="SMART" id="SM00320">
    <property type="entry name" value="WD40"/>
    <property type="match status" value="4"/>
</dbReference>
<evidence type="ECO:0000256" key="2">
    <source>
        <dbReference type="ARBA" id="ARBA00009358"/>
    </source>
</evidence>
<evidence type="ECO:0000256" key="4">
    <source>
        <dbReference type="ARBA" id="ARBA00022574"/>
    </source>
</evidence>
<dbReference type="Pfam" id="PF00400">
    <property type="entry name" value="WD40"/>
    <property type="match status" value="1"/>
</dbReference>
<dbReference type="InterPro" id="IPR036322">
    <property type="entry name" value="WD40_repeat_dom_sf"/>
</dbReference>
<dbReference type="Gene3D" id="2.130.10.10">
    <property type="entry name" value="YVTN repeat-like/Quinoprotein amine dehydrogenase"/>
    <property type="match status" value="1"/>
</dbReference>
<dbReference type="GO" id="GO:0005198">
    <property type="term" value="F:structural molecule activity"/>
    <property type="evidence" value="ECO:0007669"/>
    <property type="project" value="TreeGrafter"/>
</dbReference>
<name>A0AAD8LRX2_BABGI</name>
<comment type="subcellular location">
    <subcellularLocation>
        <location evidence="1">Endoplasmic reticulum</location>
    </subcellularLocation>
</comment>
<evidence type="ECO:0000313" key="11">
    <source>
        <dbReference type="Proteomes" id="UP001230268"/>
    </source>
</evidence>
<protein>
    <submittedName>
        <fullName evidence="10">WD40/YVTN repeat domain containing superfamily protein</fullName>
    </submittedName>
</protein>
<dbReference type="AlphaFoldDB" id="A0AAD8LRX2"/>
<dbReference type="EMBL" id="JAVEPI010000002">
    <property type="protein sequence ID" value="KAK1443502.1"/>
    <property type="molecule type" value="Genomic_DNA"/>
</dbReference>
<keyword evidence="11" id="KW-1185">Reference proteome</keyword>
<evidence type="ECO:0000256" key="1">
    <source>
        <dbReference type="ARBA" id="ARBA00004240"/>
    </source>
</evidence>
<accession>A0AAD8LRX2</accession>
<keyword evidence="6" id="KW-0256">Endoplasmic reticulum</keyword>
<evidence type="ECO:0000256" key="9">
    <source>
        <dbReference type="PROSITE-ProRule" id="PRU00221"/>
    </source>
</evidence>
<dbReference type="PROSITE" id="PS50294">
    <property type="entry name" value="WD_REPEATS_REGION"/>
    <property type="match status" value="1"/>
</dbReference>
<evidence type="ECO:0000256" key="6">
    <source>
        <dbReference type="ARBA" id="ARBA00022824"/>
    </source>
</evidence>
<dbReference type="GO" id="GO:0007029">
    <property type="term" value="P:endoplasmic reticulum organization"/>
    <property type="evidence" value="ECO:0007669"/>
    <property type="project" value="TreeGrafter"/>
</dbReference>
<dbReference type="Gene3D" id="1.25.40.1030">
    <property type="match status" value="1"/>
</dbReference>
<evidence type="ECO:0000313" key="10">
    <source>
        <dbReference type="EMBL" id="KAK1443502.1"/>
    </source>
</evidence>
<dbReference type="InterPro" id="IPR015943">
    <property type="entry name" value="WD40/YVTN_repeat-like_dom_sf"/>
</dbReference>
<dbReference type="PANTHER" id="PTHR13923:SF11">
    <property type="entry name" value="SECRETORY 31, ISOFORM D"/>
    <property type="match status" value="1"/>
</dbReference>
<evidence type="ECO:0000256" key="3">
    <source>
        <dbReference type="ARBA" id="ARBA00022448"/>
    </source>
</evidence>
<dbReference type="GO" id="GO:0030127">
    <property type="term" value="C:COPII vesicle coat"/>
    <property type="evidence" value="ECO:0007669"/>
    <property type="project" value="TreeGrafter"/>
</dbReference>
<reference evidence="10" key="1">
    <citation type="submission" date="2023-08" db="EMBL/GenBank/DDBJ databases">
        <title>Draft sequence of the Babesia gibsoni genome.</title>
        <authorList>
            <person name="Yamagishi J.Y."/>
            <person name="Xuan X.X."/>
        </authorList>
    </citation>
    <scope>NUCLEOTIDE SEQUENCE</scope>
    <source>
        <strain evidence="10">Azabu</strain>
    </source>
</reference>
<sequence length="1005" mass="107771">MKGLGIFSPYAATSGCILTAPCYDESCGTGSPRLNVDDKSLSLLGFEIRERTESNANPFDIQFDAGNQFNTFGSDGGFGNPSDAFGGYNNAVSGTGIADFTTYCSSPLRSLNSNLTALIWMECGDENGIIAVGTSTGDLLLVDATSVVQGDNARVISTTKVCNTPLRCLGYNPKTNMLGVAGIDGQISVCDLTNPADPKVMDTSYGKWRVGLVTGLSWNQRLGHILATSGSSLGPTGNSSPSDASGLVVWDLKARKPASSFRDPSGRMNPISIGWMPEQMTQLIVGYGDDKSPALQLWDLRNCSVPLKEVRGHTMGLTCLAISPHDPNLLLTSGRDDYTRLWSLDAVKGPFAPIASMQTGALSHHKRIQWHPQVPGLFVAQDTDDEISVHNAMGMVYSDSYMPAWTRRTCGVVSGFAGSLTSWNAGGAIKQYTLGSQLDDETSKIMDESLDVFCDLANTSNFEAICQQRILSANTDFDKMSWSVMGAIFKGEASALVNSLGYEIAPPKTEAVQQNVPEPEPEQKGAFQQFGDAPLDEADGEAFFNSLCNQDKAGDVDILSPRNAVDVPDADISAVSDTLSWGDDELCRKVVVGDYESAAQLCLDMGKHTEALFLAYTGGFELWMKVSADIVGKVGSPVLRTLQLLMQRDMKTVVENSPLDSWREILACLTSSTMHEFGKYQELCEILAGRLHASYLRGKKSHQLPASIVYMCSGNIPKVVDIWRQLETGKNSYQVLAHSVVRIAALSVSVAGGATNEYLGRSATMLAEAFVDCGDTDKALRCLSLPFVINCPQAAALRGRISGISVPSGSMQKPVAGAKAVAAPTYAQGVAPKFEAQGHGVPAQTVNRVGSSSGTAPGAVASAMYPGMPVPWPLPTATQQKSSSTRSTEDTNRRIIEASKSSHPLGERMNQGDLDYVSRVLGDLIARNDTSRAAQDNRKRIADLIAMLGNGEQSAEANGLILNMCRAIEAVDRVNANVILSTISTKLWNNTNKNWIMCLKRIVPK</sequence>
<dbReference type="InterPro" id="IPR040251">
    <property type="entry name" value="SEC31-like"/>
</dbReference>
<comment type="caution">
    <text evidence="10">The sequence shown here is derived from an EMBL/GenBank/DDBJ whole genome shotgun (WGS) entry which is preliminary data.</text>
</comment>
<dbReference type="PROSITE" id="PS50082">
    <property type="entry name" value="WD_REPEATS_2"/>
    <property type="match status" value="1"/>
</dbReference>
<proteinExistence type="inferred from homology"/>
<dbReference type="Gene3D" id="1.20.940.10">
    <property type="entry name" value="Functional domain of the splicing factor Prp18"/>
    <property type="match status" value="1"/>
</dbReference>
<dbReference type="SUPFAM" id="SSF50978">
    <property type="entry name" value="WD40 repeat-like"/>
    <property type="match status" value="1"/>
</dbReference>
<dbReference type="GO" id="GO:0090110">
    <property type="term" value="P:COPII-coated vesicle cargo loading"/>
    <property type="evidence" value="ECO:0007669"/>
    <property type="project" value="TreeGrafter"/>
</dbReference>
<feature type="repeat" description="WD" evidence="9">
    <location>
        <begin position="310"/>
        <end position="345"/>
    </location>
</feature>
<dbReference type="GO" id="GO:0015031">
    <property type="term" value="P:protein transport"/>
    <property type="evidence" value="ECO:0007669"/>
    <property type="project" value="UniProtKB-KW"/>
</dbReference>